<feature type="compositionally biased region" description="Basic and acidic residues" evidence="5">
    <location>
        <begin position="965"/>
        <end position="980"/>
    </location>
</feature>
<feature type="compositionally biased region" description="Polar residues" evidence="5">
    <location>
        <begin position="1186"/>
        <end position="1195"/>
    </location>
</feature>
<gene>
    <name evidence="7" type="ORF">RND81_08G078100</name>
</gene>
<protein>
    <recommendedName>
        <fullName evidence="6">Pre-mRNA polyadenylation factor Fip1 domain-containing protein</fullName>
    </recommendedName>
</protein>
<dbReference type="GO" id="GO:0006397">
    <property type="term" value="P:mRNA processing"/>
    <property type="evidence" value="ECO:0007669"/>
    <property type="project" value="UniProtKB-KW"/>
</dbReference>
<evidence type="ECO:0000256" key="4">
    <source>
        <dbReference type="ARBA" id="ARBA00023242"/>
    </source>
</evidence>
<evidence type="ECO:0000256" key="1">
    <source>
        <dbReference type="ARBA" id="ARBA00004123"/>
    </source>
</evidence>
<keyword evidence="3" id="KW-0507">mRNA processing</keyword>
<dbReference type="GO" id="GO:0016607">
    <property type="term" value="C:nuclear speck"/>
    <property type="evidence" value="ECO:0007669"/>
    <property type="project" value="TreeGrafter"/>
</dbReference>
<reference evidence="7" key="1">
    <citation type="submission" date="2024-03" db="EMBL/GenBank/DDBJ databases">
        <title>WGS assembly of Saponaria officinalis var. Norfolk2.</title>
        <authorList>
            <person name="Jenkins J."/>
            <person name="Shu S."/>
            <person name="Grimwood J."/>
            <person name="Barry K."/>
            <person name="Goodstein D."/>
            <person name="Schmutz J."/>
            <person name="Leebens-Mack J."/>
            <person name="Osbourn A."/>
        </authorList>
    </citation>
    <scope>NUCLEOTIDE SEQUENCE [LARGE SCALE GENOMIC DNA]</scope>
    <source>
        <strain evidence="7">JIC</strain>
    </source>
</reference>
<accession>A0AAW1J5K3</accession>
<feature type="compositionally biased region" description="Basic and acidic residues" evidence="5">
    <location>
        <begin position="543"/>
        <end position="563"/>
    </location>
</feature>
<dbReference type="EMBL" id="JBDFQZ010000008">
    <property type="protein sequence ID" value="KAK9698035.1"/>
    <property type="molecule type" value="Genomic_DNA"/>
</dbReference>
<feature type="compositionally biased region" description="Basic and acidic residues" evidence="5">
    <location>
        <begin position="1133"/>
        <end position="1147"/>
    </location>
</feature>
<dbReference type="GO" id="GO:0003723">
    <property type="term" value="F:RNA binding"/>
    <property type="evidence" value="ECO:0007669"/>
    <property type="project" value="TreeGrafter"/>
</dbReference>
<dbReference type="PANTHER" id="PTHR36884">
    <property type="entry name" value="FIP1[III]-LIKE PROTEIN"/>
    <property type="match status" value="1"/>
</dbReference>
<feature type="compositionally biased region" description="Basic and acidic residues" evidence="5">
    <location>
        <begin position="1172"/>
        <end position="1184"/>
    </location>
</feature>
<feature type="domain" description="Pre-mRNA polyadenylation factor Fip1" evidence="6">
    <location>
        <begin position="230"/>
        <end position="272"/>
    </location>
</feature>
<dbReference type="Proteomes" id="UP001443914">
    <property type="component" value="Unassembled WGS sequence"/>
</dbReference>
<feature type="region of interest" description="Disordered" evidence="5">
    <location>
        <begin position="1"/>
        <end position="148"/>
    </location>
</feature>
<feature type="compositionally biased region" description="Basic and acidic residues" evidence="5">
    <location>
        <begin position="694"/>
        <end position="752"/>
    </location>
</feature>
<evidence type="ECO:0000256" key="2">
    <source>
        <dbReference type="ARBA" id="ARBA00007459"/>
    </source>
</evidence>
<keyword evidence="4" id="KW-0539">Nucleus</keyword>
<organism evidence="7 8">
    <name type="scientific">Saponaria officinalis</name>
    <name type="common">Common soapwort</name>
    <name type="synonym">Lychnis saponaria</name>
    <dbReference type="NCBI Taxonomy" id="3572"/>
    <lineage>
        <taxon>Eukaryota</taxon>
        <taxon>Viridiplantae</taxon>
        <taxon>Streptophyta</taxon>
        <taxon>Embryophyta</taxon>
        <taxon>Tracheophyta</taxon>
        <taxon>Spermatophyta</taxon>
        <taxon>Magnoliopsida</taxon>
        <taxon>eudicotyledons</taxon>
        <taxon>Gunneridae</taxon>
        <taxon>Pentapetalae</taxon>
        <taxon>Caryophyllales</taxon>
        <taxon>Caryophyllaceae</taxon>
        <taxon>Caryophylleae</taxon>
        <taxon>Saponaria</taxon>
    </lineage>
</organism>
<feature type="compositionally biased region" description="Basic and acidic residues" evidence="5">
    <location>
        <begin position="619"/>
        <end position="636"/>
    </location>
</feature>
<feature type="compositionally biased region" description="Basic and acidic residues" evidence="5">
    <location>
        <begin position="904"/>
        <end position="952"/>
    </location>
</feature>
<feature type="region of interest" description="Disordered" evidence="5">
    <location>
        <begin position="1172"/>
        <end position="1214"/>
    </location>
</feature>
<feature type="compositionally biased region" description="Polar residues" evidence="5">
    <location>
        <begin position="607"/>
        <end position="618"/>
    </location>
</feature>
<keyword evidence="8" id="KW-1185">Reference proteome</keyword>
<dbReference type="Pfam" id="PF05182">
    <property type="entry name" value="Fip1"/>
    <property type="match status" value="1"/>
</dbReference>
<evidence type="ECO:0000313" key="8">
    <source>
        <dbReference type="Proteomes" id="UP001443914"/>
    </source>
</evidence>
<feature type="compositionally biased region" description="Basic and acidic residues" evidence="5">
    <location>
        <begin position="826"/>
        <end position="895"/>
    </location>
</feature>
<name>A0AAW1J5K3_SAPOF</name>
<feature type="compositionally biased region" description="Basic and acidic residues" evidence="5">
    <location>
        <begin position="988"/>
        <end position="1006"/>
    </location>
</feature>
<feature type="compositionally biased region" description="Polar residues" evidence="5">
    <location>
        <begin position="383"/>
        <end position="393"/>
    </location>
</feature>
<comment type="caution">
    <text evidence="7">The sequence shown here is derived from an EMBL/GenBank/DDBJ whole genome shotgun (WGS) entry which is preliminary data.</text>
</comment>
<feature type="region of interest" description="Disordered" evidence="5">
    <location>
        <begin position="344"/>
        <end position="1147"/>
    </location>
</feature>
<feature type="compositionally biased region" description="Polar residues" evidence="5">
    <location>
        <begin position="753"/>
        <end position="764"/>
    </location>
</feature>
<feature type="compositionally biased region" description="Basic and acidic residues" evidence="5">
    <location>
        <begin position="49"/>
        <end position="63"/>
    </location>
</feature>
<dbReference type="InterPro" id="IPR007854">
    <property type="entry name" value="Fip1_dom"/>
</dbReference>
<evidence type="ECO:0000259" key="6">
    <source>
        <dbReference type="Pfam" id="PF05182"/>
    </source>
</evidence>
<comment type="similarity">
    <text evidence="2">Belongs to the FIP1 family.</text>
</comment>
<feature type="compositionally biased region" description="Basic and acidic residues" evidence="5">
    <location>
        <begin position="647"/>
        <end position="686"/>
    </location>
</feature>
<evidence type="ECO:0000313" key="7">
    <source>
        <dbReference type="EMBL" id="KAK9698035.1"/>
    </source>
</evidence>
<proteinExistence type="inferred from homology"/>
<feature type="compositionally biased region" description="Basic and acidic residues" evidence="5">
    <location>
        <begin position="443"/>
        <end position="470"/>
    </location>
</feature>
<evidence type="ECO:0000256" key="5">
    <source>
        <dbReference type="SAM" id="MobiDB-lite"/>
    </source>
</evidence>
<feature type="compositionally biased region" description="Basic and acidic residues" evidence="5">
    <location>
        <begin position="766"/>
        <end position="811"/>
    </location>
</feature>
<dbReference type="AlphaFoldDB" id="A0AAW1J5K3"/>
<sequence length="1214" mass="136400">MEEEDEFGDLYTDVLSGFPASATVPPVDPSNQNPQLPPPPLAIDSDVEELPRNLNEEEDVIVKEEEEEGFPGIINDNSESSSDSEDDLQIVLNETDPIPGIGNDDGGDGDDIKPLVSLGDDGAQPPEDPDWGEDHPAPSDAAAKPLPALPRTNFPAAYHSFHSQFKYVRPGAAPLPPGPGAPPAQVRPPVSMAGRGRGELRPPGMKPYWGATPPVRGLDFTLPSHKTIFDVDFDNFEEKPWKYPGVDVSDFFNFSLNEESWKDYCKQLEQLRLESTMQSKIRVYESGRAEQEFDPDLPPELAAAAAINESSADNADITKVVGGLGDPAKGAARSRPLPIGRAIQVETGSGERPPSADTRPPRVRDLDAVIEIVLQDPVDDESAGNTGTVNPDNDSGEKKDQVSVVNEDGPLGGDSDFDGYPQGCDVTQDVSRERSSPMGSPHADVHDKERERATPESASSDHHSGSKDQDSSENVSSPCKKRWTKETAPGRSAHMPSGEHALDRRSLGYQGEEYADSMDRKHSPESFSLARVGNAVEANVEGKTMEEDHVAADDKSGKEKEDSDVVVSTDTSKKKRRVNYTDQQDVSLLVEPSASKGVEDTDDMEASRSSDTSKATGNSRDHQKWRGGVDVEDKQNGRSTYMGGVRHRGESEHDSRRKDHDGRTDIDRNPVSAKGREDYYGHKEWDPYTSNQGGDRRKERDYSEARWQRQEEPPHGRRTRTDDARRKDRGDEMVSRQRRKASEIDRSDKDEYFQSQNSLENGSWKSYHEKDARLRYREKDDLSKSRHDILDDHHGQRRKDDDFVRRDHAVKQDMSLGLKESSSTRGKRDKEGFLNQRKRDDHPRVRDSYDSHHAVRPKDEGWVQRERAEQQRDKDEWYRAKQFGEENLSRRDRAVGHAPTRSSRAVEDKVWAGHSHGREEYNSHDKDAGRHGEQVKRRERVEEEISLQHRGSESVYARGNQIGSEGKRPRQEKAAFRNDRAVSGSDNQKFHDEKLKNNFKNTREFAGHSTSGTSKRHQGEKGVANDTADVKGSSKRSMVEHDASLHNLSREVREGVSSDDEHQESKRGRSKLERWTSHKDRERVDTSSKSSSLKIKETNKNRKLSGSTTVVGDESIRYNEVEDGNQSLAASKESGKGSEVRDEDAKPENCRRVDTFEKLKRRRERFKLQLESEKDPLAIKKVENESIPSSQNETPVNAEVKQERPPRKRRWLSS</sequence>
<evidence type="ECO:0000256" key="3">
    <source>
        <dbReference type="ARBA" id="ARBA00022664"/>
    </source>
</evidence>
<comment type="subcellular location">
    <subcellularLocation>
        <location evidence="1">Nucleus</location>
    </subcellularLocation>
</comment>
<dbReference type="PANTHER" id="PTHR36884:SF1">
    <property type="entry name" value="FIP1[V]-LIKE PROTEIN"/>
    <property type="match status" value="1"/>
</dbReference>
<feature type="compositionally biased region" description="Basic and acidic residues" evidence="5">
    <location>
        <begin position="1037"/>
        <end position="1086"/>
    </location>
</feature>
<dbReference type="InterPro" id="IPR044976">
    <property type="entry name" value="FIPS5/FIPS3-like"/>
</dbReference>